<gene>
    <name evidence="12" type="ORF">O3P69_017608</name>
</gene>
<keyword evidence="3" id="KW-0812">Transmembrane</keyword>
<keyword evidence="8" id="KW-0325">Glycoprotein</keyword>
<evidence type="ECO:0000256" key="1">
    <source>
        <dbReference type="ARBA" id="ARBA00004141"/>
    </source>
</evidence>
<evidence type="ECO:0000256" key="8">
    <source>
        <dbReference type="ARBA" id="ARBA00023180"/>
    </source>
</evidence>
<keyword evidence="9" id="KW-1071">Ligand-gated ion channel</keyword>
<feature type="domain" description="Ionotropic glutamate receptor L-glutamate and glycine-binding" evidence="11">
    <location>
        <begin position="259"/>
        <end position="322"/>
    </location>
</feature>
<keyword evidence="7" id="KW-0675">Receptor</keyword>
<dbReference type="InterPro" id="IPR019594">
    <property type="entry name" value="Glu/Gly-bd"/>
</dbReference>
<accession>A0AAW0TWF5</accession>
<name>A0AAW0TWF5_SCYPA</name>
<dbReference type="SUPFAM" id="SSF53850">
    <property type="entry name" value="Periplasmic binding protein-like II"/>
    <property type="match status" value="1"/>
</dbReference>
<evidence type="ECO:0000256" key="4">
    <source>
        <dbReference type="ARBA" id="ARBA00022989"/>
    </source>
</evidence>
<protein>
    <recommendedName>
        <fullName evidence="11">Ionotropic glutamate receptor L-glutamate and glycine-binding domain-containing protein</fullName>
    </recommendedName>
</protein>
<dbReference type="Proteomes" id="UP001487740">
    <property type="component" value="Unassembled WGS sequence"/>
</dbReference>
<comment type="caution">
    <text evidence="12">The sequence shown here is derived from an EMBL/GenBank/DDBJ whole genome shotgun (WGS) entry which is preliminary data.</text>
</comment>
<proteinExistence type="predicted"/>
<dbReference type="Pfam" id="PF10613">
    <property type="entry name" value="Lig_chan-Glu_bd"/>
    <property type="match status" value="1"/>
</dbReference>
<reference evidence="12 13" key="1">
    <citation type="submission" date="2023-03" db="EMBL/GenBank/DDBJ databases">
        <title>High-quality genome of Scylla paramamosain provides insights in environmental adaptation.</title>
        <authorList>
            <person name="Zhang L."/>
        </authorList>
    </citation>
    <scope>NUCLEOTIDE SEQUENCE [LARGE SCALE GENOMIC DNA]</scope>
    <source>
        <strain evidence="12">LZ_2023a</strain>
        <tissue evidence="12">Muscle</tissue>
    </source>
</reference>
<keyword evidence="6" id="KW-0472">Membrane</keyword>
<evidence type="ECO:0000256" key="3">
    <source>
        <dbReference type="ARBA" id="ARBA00022692"/>
    </source>
</evidence>
<sequence length="356" mass="40052">MKPISATSVASSIPQDIFKPFRSIDKVSLCPDMPEHPVLIVRDTASAQSLITKSALPNIEGNKTGEKVILQTQHAVKSKREFPVQPPGVGTTFNKLISEQNLGGAQRFDPTLVKLHQKTVPKNDILHSPAYYYHGNILMRFYKPPKLSDDDTWAEVHQVVLPQIFRTPVYVFVGLTREDLVALTLTHKGRKTEHLVGIVQSERAGEWHVYLNQLYWGLGIRLHATWRKGHFTSPASPFIDKISDIRGSVLKVVTFEWQPSTLYHRTEAGQVDFLYGRDVEVVRALAPVFNFTIKFIEPPNDERWGDRLPNGSWDGIVGMLGRGDAELAIANLFVSALQGRDQYQGYTTFFDTDVSS</sequence>
<keyword evidence="4" id="KW-1133">Transmembrane helix</keyword>
<dbReference type="Gene3D" id="3.40.190.10">
    <property type="entry name" value="Periplasmic binding protein-like II"/>
    <property type="match status" value="1"/>
</dbReference>
<dbReference type="EMBL" id="JARAKH010000023">
    <property type="protein sequence ID" value="KAK8392089.1"/>
    <property type="molecule type" value="Genomic_DNA"/>
</dbReference>
<evidence type="ECO:0000256" key="9">
    <source>
        <dbReference type="ARBA" id="ARBA00023286"/>
    </source>
</evidence>
<evidence type="ECO:0000259" key="11">
    <source>
        <dbReference type="SMART" id="SM00918"/>
    </source>
</evidence>
<keyword evidence="10" id="KW-0407">Ion channel</keyword>
<evidence type="ECO:0000256" key="5">
    <source>
        <dbReference type="ARBA" id="ARBA00023065"/>
    </source>
</evidence>
<evidence type="ECO:0000256" key="2">
    <source>
        <dbReference type="ARBA" id="ARBA00022448"/>
    </source>
</evidence>
<comment type="subcellular location">
    <subcellularLocation>
        <location evidence="1">Membrane</location>
        <topology evidence="1">Multi-pass membrane protein</topology>
    </subcellularLocation>
</comment>
<dbReference type="GO" id="GO:0015276">
    <property type="term" value="F:ligand-gated monoatomic ion channel activity"/>
    <property type="evidence" value="ECO:0007669"/>
    <property type="project" value="InterPro"/>
</dbReference>
<keyword evidence="5" id="KW-0406">Ion transport</keyword>
<keyword evidence="13" id="KW-1185">Reference proteome</keyword>
<evidence type="ECO:0000256" key="7">
    <source>
        <dbReference type="ARBA" id="ARBA00023170"/>
    </source>
</evidence>
<evidence type="ECO:0000313" key="12">
    <source>
        <dbReference type="EMBL" id="KAK8392089.1"/>
    </source>
</evidence>
<dbReference type="SMART" id="SM00918">
    <property type="entry name" value="Lig_chan-Glu_bd"/>
    <property type="match status" value="1"/>
</dbReference>
<dbReference type="AlphaFoldDB" id="A0AAW0TWF5"/>
<keyword evidence="2" id="KW-0813">Transport</keyword>
<dbReference type="GO" id="GO:0016020">
    <property type="term" value="C:membrane"/>
    <property type="evidence" value="ECO:0007669"/>
    <property type="project" value="UniProtKB-SubCell"/>
</dbReference>
<evidence type="ECO:0000256" key="6">
    <source>
        <dbReference type="ARBA" id="ARBA00023136"/>
    </source>
</evidence>
<organism evidence="12 13">
    <name type="scientific">Scylla paramamosain</name>
    <name type="common">Mud crab</name>
    <dbReference type="NCBI Taxonomy" id="85552"/>
    <lineage>
        <taxon>Eukaryota</taxon>
        <taxon>Metazoa</taxon>
        <taxon>Ecdysozoa</taxon>
        <taxon>Arthropoda</taxon>
        <taxon>Crustacea</taxon>
        <taxon>Multicrustacea</taxon>
        <taxon>Malacostraca</taxon>
        <taxon>Eumalacostraca</taxon>
        <taxon>Eucarida</taxon>
        <taxon>Decapoda</taxon>
        <taxon>Pleocyemata</taxon>
        <taxon>Brachyura</taxon>
        <taxon>Eubrachyura</taxon>
        <taxon>Portunoidea</taxon>
        <taxon>Portunidae</taxon>
        <taxon>Portuninae</taxon>
        <taxon>Scylla</taxon>
    </lineage>
</organism>
<evidence type="ECO:0000256" key="10">
    <source>
        <dbReference type="ARBA" id="ARBA00023303"/>
    </source>
</evidence>
<evidence type="ECO:0000313" key="13">
    <source>
        <dbReference type="Proteomes" id="UP001487740"/>
    </source>
</evidence>